<accession>A0A9W9N8L7</accession>
<sequence>MNHFIMIQVRPEDYISPLACLEVGPNGTKFTAPSGIIQSLRCRYKDSPEMIYVVDDDVEDIFGHILQYLHSGDYSVLVPAAHEPSHIACEDVIDAATRDLLPLKENFFTSHKDVQEKPENSITVSLPRCGDGDYLCKHPQTLLIHARLYVFATRHGLYRLQNVSLQKLYWALSEIPLDLEELDAIVELLRISNGIGAINELMIHYVSLHLKTLIRCSSFVSFLEEDHNLSYRLFAHLCDSL</sequence>
<reference evidence="1" key="1">
    <citation type="submission" date="2022-12" db="EMBL/GenBank/DDBJ databases">
        <authorList>
            <person name="Petersen C."/>
        </authorList>
    </citation>
    <scope>NUCLEOTIDE SEQUENCE</scope>
    <source>
        <strain evidence="1">IBT 15544</strain>
    </source>
</reference>
<evidence type="ECO:0000313" key="1">
    <source>
        <dbReference type="EMBL" id="KAJ5215246.1"/>
    </source>
</evidence>
<keyword evidence="2" id="KW-1185">Reference proteome</keyword>
<reference evidence="1" key="2">
    <citation type="journal article" date="2023" name="IMA Fungus">
        <title>Comparative genomic study of the Penicillium genus elucidates a diverse pangenome and 15 lateral gene transfer events.</title>
        <authorList>
            <person name="Petersen C."/>
            <person name="Sorensen T."/>
            <person name="Nielsen M.R."/>
            <person name="Sondergaard T.E."/>
            <person name="Sorensen J.L."/>
            <person name="Fitzpatrick D.A."/>
            <person name="Frisvad J.C."/>
            <person name="Nielsen K.L."/>
        </authorList>
    </citation>
    <scope>NUCLEOTIDE SEQUENCE</scope>
    <source>
        <strain evidence="1">IBT 15544</strain>
    </source>
</reference>
<proteinExistence type="predicted"/>
<dbReference type="GeneID" id="83176016"/>
<dbReference type="RefSeq" id="XP_058311059.1">
    <property type="nucleotide sequence ID" value="XM_058448715.1"/>
</dbReference>
<protein>
    <recommendedName>
        <fullName evidence="3">BTB domain-containing protein</fullName>
    </recommendedName>
</protein>
<dbReference type="OrthoDB" id="9997739at2759"/>
<gene>
    <name evidence="1" type="ORF">N7498_001653</name>
</gene>
<name>A0A9W9N8L7_9EURO</name>
<comment type="caution">
    <text evidence="1">The sequence shown here is derived from an EMBL/GenBank/DDBJ whole genome shotgun (WGS) entry which is preliminary data.</text>
</comment>
<evidence type="ECO:0008006" key="3">
    <source>
        <dbReference type="Google" id="ProtNLM"/>
    </source>
</evidence>
<dbReference type="EMBL" id="JAPQKR010000005">
    <property type="protein sequence ID" value="KAJ5215246.1"/>
    <property type="molecule type" value="Genomic_DNA"/>
</dbReference>
<dbReference type="AlphaFoldDB" id="A0A9W9N8L7"/>
<organism evidence="1 2">
    <name type="scientific">Penicillium cinerascens</name>
    <dbReference type="NCBI Taxonomy" id="70096"/>
    <lineage>
        <taxon>Eukaryota</taxon>
        <taxon>Fungi</taxon>
        <taxon>Dikarya</taxon>
        <taxon>Ascomycota</taxon>
        <taxon>Pezizomycotina</taxon>
        <taxon>Eurotiomycetes</taxon>
        <taxon>Eurotiomycetidae</taxon>
        <taxon>Eurotiales</taxon>
        <taxon>Aspergillaceae</taxon>
        <taxon>Penicillium</taxon>
    </lineage>
</organism>
<evidence type="ECO:0000313" key="2">
    <source>
        <dbReference type="Proteomes" id="UP001150904"/>
    </source>
</evidence>
<dbReference type="Proteomes" id="UP001150904">
    <property type="component" value="Unassembled WGS sequence"/>
</dbReference>